<dbReference type="RefSeq" id="WP_060247067.1">
    <property type="nucleotide sequence ID" value="NZ_LPJR01000094.1"/>
</dbReference>
<gene>
    <name evidence="1" type="ORF">WT56_32615</name>
</gene>
<dbReference type="Gene3D" id="2.20.110.10">
    <property type="entry name" value="Histone H3 K4-specific methyltransferase SET7/9 N-terminal domain"/>
    <property type="match status" value="1"/>
</dbReference>
<comment type="caution">
    <text evidence="1">The sequence shown here is derived from an EMBL/GenBank/DDBJ whole genome shotgun (WGS) entry which is preliminary data.</text>
</comment>
<name>A0A132E679_9BURK</name>
<organism evidence="1 2">
    <name type="scientific">Burkholderia pseudomultivorans</name>
    <dbReference type="NCBI Taxonomy" id="1207504"/>
    <lineage>
        <taxon>Bacteria</taxon>
        <taxon>Pseudomonadati</taxon>
        <taxon>Pseudomonadota</taxon>
        <taxon>Betaproteobacteria</taxon>
        <taxon>Burkholderiales</taxon>
        <taxon>Burkholderiaceae</taxon>
        <taxon>Burkholderia</taxon>
        <taxon>Burkholderia cepacia complex</taxon>
    </lineage>
</organism>
<evidence type="ECO:0000313" key="1">
    <source>
        <dbReference type="EMBL" id="KWF17596.1"/>
    </source>
</evidence>
<dbReference type="SUPFAM" id="SSF82185">
    <property type="entry name" value="Histone H3 K4-specific methyltransferase SET7/9 N-terminal domain"/>
    <property type="match status" value="1"/>
</dbReference>
<accession>A0A132E679</accession>
<reference evidence="1 2" key="1">
    <citation type="submission" date="2015-11" db="EMBL/GenBank/DDBJ databases">
        <title>Expanding the genomic diversity of Burkholderia species for the development of highly accurate diagnostics.</title>
        <authorList>
            <person name="Sahl J."/>
            <person name="Keim P."/>
            <person name="Wagner D."/>
        </authorList>
    </citation>
    <scope>NUCLEOTIDE SEQUENCE [LARGE SCALE GENOMIC DNA]</scope>
    <source>
        <strain evidence="1 2">MSMB368WGS</strain>
    </source>
</reference>
<dbReference type="EMBL" id="LPJR01000094">
    <property type="protein sequence ID" value="KWF17596.1"/>
    <property type="molecule type" value="Genomic_DNA"/>
</dbReference>
<protein>
    <submittedName>
        <fullName evidence="1">Uncharacterized protein</fullName>
    </submittedName>
</protein>
<proteinExistence type="predicted"/>
<evidence type="ECO:0000313" key="2">
    <source>
        <dbReference type="Proteomes" id="UP000062912"/>
    </source>
</evidence>
<dbReference type="Proteomes" id="UP000062912">
    <property type="component" value="Unassembled WGS sequence"/>
</dbReference>
<sequence>MTTIHFHQRLAALVAIGFTAISLSGCKGDILDYRNAQIVNGKVYAGDANTPFSGKVTNVPYGVIFNQQPGMDQMISVLETGPGFGLYPTICDATVKDGELNGDVACKTPASDTVRLKASFEDAALSGDMTIYSTDGTIAIVTASFKRGKPDGKEEQVIPATQKTIRVVHWAEGKLDGESKAWNTKTGELIAEAHYSKGILNGDFYNRTIGTDHLPLIVKGVFRDGKFTGTKPMTYPNDEYVYDIRTNVQYVDDTIQNQTDVDRMNQFGHQVADCVHQAAYPMAQTKGRTYLTTDEQKELVSQCKAQAGTISNSSTDNSSILASASAGDGKASAYLDSINTNQKEDRNSWPTEDNACTQKWQKNFAEKNGPDAIIRYDMAWEWVDNCRAGKLPS</sequence>
<dbReference type="AlphaFoldDB" id="A0A132E679"/>
<dbReference type="OrthoDB" id="5941127at2"/>